<dbReference type="AlphaFoldDB" id="A0A1Z5KNH0"/>
<dbReference type="EMBL" id="BDSP01000259">
    <property type="protein sequence ID" value="GAX27632.1"/>
    <property type="molecule type" value="Genomic_DNA"/>
</dbReference>
<dbReference type="PANTHER" id="PTHR14387">
    <property type="entry name" value="THADA/DEATH RECEPTOR INTERACTING PROTEIN"/>
    <property type="match status" value="1"/>
</dbReference>
<protein>
    <recommendedName>
        <fullName evidence="2">DUF2428 domain-containing protein</fullName>
    </recommendedName>
</protein>
<feature type="domain" description="DUF2428" evidence="2">
    <location>
        <begin position="867"/>
        <end position="1156"/>
    </location>
</feature>
<dbReference type="Proteomes" id="UP000198406">
    <property type="component" value="Unassembled WGS sequence"/>
</dbReference>
<dbReference type="Pfam" id="PF10350">
    <property type="entry name" value="DUF2428"/>
    <property type="match status" value="1"/>
</dbReference>
<dbReference type="OrthoDB" id="43471at2759"/>
<dbReference type="InParanoid" id="A0A1Z5KNH0"/>
<dbReference type="InterPro" id="IPR016024">
    <property type="entry name" value="ARM-type_fold"/>
</dbReference>
<dbReference type="InterPro" id="IPR051954">
    <property type="entry name" value="tRNA_methyltransferase_THADA"/>
</dbReference>
<dbReference type="InterPro" id="IPR011989">
    <property type="entry name" value="ARM-like"/>
</dbReference>
<evidence type="ECO:0000256" key="1">
    <source>
        <dbReference type="ARBA" id="ARBA00010409"/>
    </source>
</evidence>
<dbReference type="GO" id="GO:0005829">
    <property type="term" value="C:cytosol"/>
    <property type="evidence" value="ECO:0007669"/>
    <property type="project" value="TreeGrafter"/>
</dbReference>
<dbReference type="Gene3D" id="1.25.10.10">
    <property type="entry name" value="Leucine-rich Repeat Variant"/>
    <property type="match status" value="1"/>
</dbReference>
<accession>A0A1Z5KNH0</accession>
<keyword evidence="4" id="KW-1185">Reference proteome</keyword>
<comment type="caution">
    <text evidence="3">The sequence shown here is derived from an EMBL/GenBank/DDBJ whole genome shotgun (WGS) entry which is preliminary data.</text>
</comment>
<evidence type="ECO:0000313" key="4">
    <source>
        <dbReference type="Proteomes" id="UP000198406"/>
    </source>
</evidence>
<gene>
    <name evidence="3" type="ORF">FisN_13Hh277</name>
</gene>
<evidence type="ECO:0000313" key="3">
    <source>
        <dbReference type="EMBL" id="GAX27632.1"/>
    </source>
</evidence>
<name>A0A1Z5KNH0_FISSO</name>
<reference evidence="3 4" key="1">
    <citation type="journal article" date="2015" name="Plant Cell">
        <title>Oil accumulation by the oleaginous diatom Fistulifera solaris as revealed by the genome and transcriptome.</title>
        <authorList>
            <person name="Tanaka T."/>
            <person name="Maeda Y."/>
            <person name="Veluchamy A."/>
            <person name="Tanaka M."/>
            <person name="Abida H."/>
            <person name="Marechal E."/>
            <person name="Bowler C."/>
            <person name="Muto M."/>
            <person name="Sunaga Y."/>
            <person name="Tanaka M."/>
            <person name="Yoshino T."/>
            <person name="Taniguchi T."/>
            <person name="Fukuda Y."/>
            <person name="Nemoto M."/>
            <person name="Matsumoto M."/>
            <person name="Wong P.S."/>
            <person name="Aburatani S."/>
            <person name="Fujibuchi W."/>
        </authorList>
    </citation>
    <scope>NUCLEOTIDE SEQUENCE [LARGE SCALE GENOMIC DNA]</scope>
    <source>
        <strain evidence="3 4">JPCC DA0580</strain>
    </source>
</reference>
<dbReference type="PANTHER" id="PTHR14387:SF0">
    <property type="entry name" value="DUF2428 DOMAIN-CONTAINING PROTEIN"/>
    <property type="match status" value="1"/>
</dbReference>
<dbReference type="InterPro" id="IPR019442">
    <property type="entry name" value="THADA/TRM732_DUF2428"/>
</dbReference>
<dbReference type="SUPFAM" id="SSF48371">
    <property type="entry name" value="ARM repeat"/>
    <property type="match status" value="1"/>
</dbReference>
<comment type="similarity">
    <text evidence="1">Belongs to the THADA family.</text>
</comment>
<evidence type="ECO:0000259" key="2">
    <source>
        <dbReference type="Pfam" id="PF10350"/>
    </source>
</evidence>
<dbReference type="GO" id="GO:0030488">
    <property type="term" value="P:tRNA methylation"/>
    <property type="evidence" value="ECO:0007669"/>
    <property type="project" value="TreeGrafter"/>
</dbReference>
<organism evidence="3 4">
    <name type="scientific">Fistulifera solaris</name>
    <name type="common">Oleaginous diatom</name>
    <dbReference type="NCBI Taxonomy" id="1519565"/>
    <lineage>
        <taxon>Eukaryota</taxon>
        <taxon>Sar</taxon>
        <taxon>Stramenopiles</taxon>
        <taxon>Ochrophyta</taxon>
        <taxon>Bacillariophyta</taxon>
        <taxon>Bacillariophyceae</taxon>
        <taxon>Bacillariophycidae</taxon>
        <taxon>Naviculales</taxon>
        <taxon>Naviculaceae</taxon>
        <taxon>Fistulifera</taxon>
    </lineage>
</organism>
<sequence>MVMTHKRKNKKQLSVQKDDPIPFPHDGCIHQARWQGGGTTTASVQQAVDLFRKEMPLIHALTTASSIKEQLHALHAFKSWVLQQPNDVIDPALYRLLLEWMLSYRTPLPLRKALQSVLSLLRATEEDEAVYQSILASVPSTCCWKDPVSSIAEALSWMSLDVAVQMDTLNVLFFYAQQYSTQLSEITILDQSFMNLMQDSVALVTVVKTILENLHDDRAQPVAAQWIPFLYQLLTCRAIMTDRLPIVCVAYARAIVLQRDGSTDDILSRPDLHSLALLPKVVLLQGLVAAVLWEELETQLVAVMEFLESAALQSSDLQVRTMALKTLRTVVSRCASHEFPVPYELMEIVLESWENPPCRKLAQAVAALFQSLIKVHPPQELPALVDRIMEQPPHRKGKYIALEAVLPLVDTPVSSTLLSELLVGISNQGNNRGAIANLWQTLVSRDSDWVPSLAHALVTIQPFSSRQQVAAFCLPRVPSVPGGLTELLKELASYSVSSDDMVRDADRLTRSDRVLWAKLEIVRLCTKPDPTFQVQVASSIPLAAVKSALVHISPQMRLAALHSLHQVLSCYALPTMETEMQMIKYMLPFAVKTSGKEYVSSLLENFVLLIDRLMISEQASGSFPMSTSFVVDFLLGDMVHFLGYPGTVQDKETFFLSMLESLILFSARDMSLPGLDKRLVAKRGAVWVRTRSSTEEDFCSMIRKALVGTEVFAALFSILHSRWDGSRAQAYAVLTSVLGLVHKCTELELPCALADEGARDALFDRALVLASSPRQREADSGARMLAIFCQSMSNNAQKYRFLEDTITLLDSRLDQMKSELDFIVAQQQSEEIGLILPLSHGVIQALHLIIENDRSFACTLDTDSELLLERLTQILCKGIRISLAVVADLKDGQSLEGLEDEFSCAASFNSDQAGLKVNPGALGANGIFSSITRVSKEEGQRRLVSQTIVMGSWLLTREACGAISAVFSATGYKAPASLLDSCATLLINTLTSLKHIGAAYAAHHAVEALAQVCFRNEHDINIIQLPKLWTQRLLNETKLDRIRDSTLRRSTGYALGFLAIMRTEIVSGPHVHTLCKHVLSSILQLSLPSRDKMVAFIKTIGLSESAEIFSYLDAKQWQDQRNYELRTRIHALNVLRLIILDSPLAKEIHPVIGDAIGKSKNAAAILGRKGLLTVLVYAT</sequence>
<proteinExistence type="inferred from homology"/>